<dbReference type="Proteomes" id="UP000281547">
    <property type="component" value="Unassembled WGS sequence"/>
</dbReference>
<name>A0A433XAL5_9HYPH</name>
<gene>
    <name evidence="2" type="ORF">EMQ25_09515</name>
</gene>
<dbReference type="EMBL" id="RZNJ01000003">
    <property type="protein sequence ID" value="RUT31102.1"/>
    <property type="molecule type" value="Genomic_DNA"/>
</dbReference>
<dbReference type="OrthoDB" id="8560762at2"/>
<accession>A0A433XAL5</accession>
<reference evidence="2 3" key="1">
    <citation type="journal article" date="2016" name="Int. J. Syst. Evol. Microbiol.">
        <title>Arsenicitalea aurantiaca gen. nov., sp. nov., a new member of the family Hyphomicrobiaceae, isolated from high-arsenic sediment.</title>
        <authorList>
            <person name="Mu Y."/>
            <person name="Zhou L."/>
            <person name="Zeng X.C."/>
            <person name="Liu L."/>
            <person name="Pan Y."/>
            <person name="Chen X."/>
            <person name="Wang J."/>
            <person name="Li S."/>
            <person name="Li W.J."/>
            <person name="Wang Y."/>
        </authorList>
    </citation>
    <scope>NUCLEOTIDE SEQUENCE [LARGE SCALE GENOMIC DNA]</scope>
    <source>
        <strain evidence="2 3">42-50</strain>
    </source>
</reference>
<dbReference type="RefSeq" id="WP_127188348.1">
    <property type="nucleotide sequence ID" value="NZ_RZNJ01000003.1"/>
</dbReference>
<protein>
    <recommendedName>
        <fullName evidence="4">DUF4760 domain-containing protein</fullName>
    </recommendedName>
</protein>
<keyword evidence="1" id="KW-1133">Transmembrane helix</keyword>
<evidence type="ECO:0000313" key="2">
    <source>
        <dbReference type="EMBL" id="RUT31102.1"/>
    </source>
</evidence>
<sequence length="165" mass="19405">MDWLGAWELASYVVTVVGLPLAIVIFVVEQRKQRANEEHEIQQLLADNYTDFLRLCLDNPDLRLLGSSVTPDPTEEKAERIRALYSILISLFERAYVLTHADRLNPRQQRYWLTWEDFMREWCEREDFRLMLPQLLQGEDPAFAAHMRRIAAEEAQRTRTVQAVS</sequence>
<dbReference type="AlphaFoldDB" id="A0A433XAL5"/>
<keyword evidence="1" id="KW-0472">Membrane</keyword>
<comment type="caution">
    <text evidence="2">The sequence shown here is derived from an EMBL/GenBank/DDBJ whole genome shotgun (WGS) entry which is preliminary data.</text>
</comment>
<feature type="transmembrane region" description="Helical" evidence="1">
    <location>
        <begin position="6"/>
        <end position="28"/>
    </location>
</feature>
<keyword evidence="3" id="KW-1185">Reference proteome</keyword>
<evidence type="ECO:0000256" key="1">
    <source>
        <dbReference type="SAM" id="Phobius"/>
    </source>
</evidence>
<evidence type="ECO:0008006" key="4">
    <source>
        <dbReference type="Google" id="ProtNLM"/>
    </source>
</evidence>
<evidence type="ECO:0000313" key="3">
    <source>
        <dbReference type="Proteomes" id="UP000281547"/>
    </source>
</evidence>
<organism evidence="2 3">
    <name type="scientific">Arsenicitalea aurantiaca</name>
    <dbReference type="NCBI Taxonomy" id="1783274"/>
    <lineage>
        <taxon>Bacteria</taxon>
        <taxon>Pseudomonadati</taxon>
        <taxon>Pseudomonadota</taxon>
        <taxon>Alphaproteobacteria</taxon>
        <taxon>Hyphomicrobiales</taxon>
        <taxon>Devosiaceae</taxon>
        <taxon>Arsenicitalea</taxon>
    </lineage>
</organism>
<proteinExistence type="predicted"/>
<keyword evidence="1" id="KW-0812">Transmembrane</keyword>